<dbReference type="GeneID" id="37876982"/>
<proteinExistence type="predicted"/>
<evidence type="ECO:0000313" key="3">
    <source>
        <dbReference type="Proteomes" id="UP000263012"/>
    </source>
</evidence>
<keyword evidence="1" id="KW-0175">Coiled coil</keyword>
<dbReference type="RefSeq" id="WP_119814959.1">
    <property type="nucleotide sequence ID" value="NZ_CP025066.1"/>
</dbReference>
<evidence type="ECO:0000256" key="1">
    <source>
        <dbReference type="SAM" id="Coils"/>
    </source>
</evidence>
<name>A0A343TGS1_9EURY</name>
<gene>
    <name evidence="2" type="ORF">AArcSl_0643</name>
</gene>
<reference evidence="3" key="1">
    <citation type="submission" date="2017-11" db="EMBL/GenBank/DDBJ databases">
        <title>Phenotypic and genomic properties of facultatively anaerobic sulfur-reducing natronoarchaea from hypersaline soda lakes.</title>
        <authorList>
            <person name="Sorokin D.Y."/>
            <person name="Kublanov I.V."/>
            <person name="Roman P."/>
            <person name="Sinninghe Damste J.S."/>
            <person name="Golyshin P.N."/>
            <person name="Rojo D."/>
            <person name="Ciordia S."/>
            <person name="Mena M.D.C."/>
            <person name="Ferrer M."/>
            <person name="Messina E."/>
            <person name="Smedile F."/>
            <person name="La Spada G."/>
            <person name="La Cono V."/>
            <person name="Yakimov M.M."/>
        </authorList>
    </citation>
    <scope>NUCLEOTIDE SEQUENCE [LARGE SCALE GENOMIC DNA]</scope>
    <source>
        <strain evidence="3">AArc-Sl</strain>
    </source>
</reference>
<dbReference type="OrthoDB" id="162956at2157"/>
<accession>A0A343TGS1</accession>
<protein>
    <submittedName>
        <fullName evidence="2">Uncharacterized protein</fullName>
    </submittedName>
</protein>
<keyword evidence="3" id="KW-1185">Reference proteome</keyword>
<dbReference type="EMBL" id="CP025066">
    <property type="protein sequence ID" value="AUX08293.1"/>
    <property type="molecule type" value="Genomic_DNA"/>
</dbReference>
<dbReference type="Proteomes" id="UP000263012">
    <property type="component" value="Chromosome"/>
</dbReference>
<sequence length="385" mass="43467">MTDASIPITQSVVEDFTERYLRSLGCQVNVKTHAEEWEITIPSDVDTKLPRGEFTLVCDSTEGAGEDAELLHPESSFFQRVLDDAADRAPVGNVTIESADTDVIIPDWLRESDVEVTDVQFTPYYDRSALVILFRVSVETVSEYQQEFLRGIGIDVRSGEVLPNIDGTLLDLTKPGNTSLSTSGVTIDPERIKQLVDASRESLVSDIRPMIDEIHREASRAADAELEEYRQLQQQREEELEAKLGRLQSQIEDLSKTIENVDQEDRVEVLQERRELRSELEEMDADLTELRRRREQGYPNQQREIRDRHALEVIVTPVTVTEVQYERGDIEFELADDVASVTLTIGYGSGVGVTEDIDCDLCNRPLSREIQLATVNNGIQCMDCS</sequence>
<organism evidence="2 3">
    <name type="scientific">Halalkaliarchaeum desulfuricum</name>
    <dbReference type="NCBI Taxonomy" id="2055893"/>
    <lineage>
        <taxon>Archaea</taxon>
        <taxon>Methanobacteriati</taxon>
        <taxon>Methanobacteriota</taxon>
        <taxon>Stenosarchaea group</taxon>
        <taxon>Halobacteria</taxon>
        <taxon>Halobacteriales</taxon>
        <taxon>Haloferacaceae</taxon>
        <taxon>Halalkaliarchaeum</taxon>
    </lineage>
</organism>
<feature type="coiled-coil region" evidence="1">
    <location>
        <begin position="215"/>
        <end position="293"/>
    </location>
</feature>
<dbReference type="KEGG" id="hdf:AArcSl_0643"/>
<evidence type="ECO:0000313" key="2">
    <source>
        <dbReference type="EMBL" id="AUX08293.1"/>
    </source>
</evidence>
<dbReference type="AlphaFoldDB" id="A0A343TGS1"/>